<protein>
    <recommendedName>
        <fullName evidence="2">TonB-dependent receptor-like beta-barrel domain-containing protein</fullName>
    </recommendedName>
</protein>
<reference evidence="1" key="1">
    <citation type="journal article" date="2014" name="Front. Microbiol.">
        <title>High frequency of phylogenetically diverse reductive dehalogenase-homologous genes in deep subseafloor sedimentary metagenomes.</title>
        <authorList>
            <person name="Kawai M."/>
            <person name="Futagami T."/>
            <person name="Toyoda A."/>
            <person name="Takaki Y."/>
            <person name="Nishi S."/>
            <person name="Hori S."/>
            <person name="Arai W."/>
            <person name="Tsubouchi T."/>
            <person name="Morono Y."/>
            <person name="Uchiyama I."/>
            <person name="Ito T."/>
            <person name="Fujiyama A."/>
            <person name="Inagaki F."/>
            <person name="Takami H."/>
        </authorList>
    </citation>
    <scope>NUCLEOTIDE SEQUENCE</scope>
    <source>
        <strain evidence="1">Expedition CK06-06</strain>
    </source>
</reference>
<organism evidence="1">
    <name type="scientific">marine sediment metagenome</name>
    <dbReference type="NCBI Taxonomy" id="412755"/>
    <lineage>
        <taxon>unclassified sequences</taxon>
        <taxon>metagenomes</taxon>
        <taxon>ecological metagenomes</taxon>
    </lineage>
</organism>
<dbReference type="AlphaFoldDB" id="X1KWA2"/>
<proteinExistence type="predicted"/>
<evidence type="ECO:0000313" key="1">
    <source>
        <dbReference type="EMBL" id="GAH94444.1"/>
    </source>
</evidence>
<sequence length="180" mass="20538">MGGELAASLINIVDNEGQISTYLQAGLDLELFLPPFDNTQAKFEMYFFNNYISGGFDYLIKKLYLKHKFEKLHLTVGRQPISWSFGSMLNPFDFSLGAVVMEEETGIKYQDAIEGYVPLNWNTSVSVVAAFPENSQDNYKNIDKVIHLKGYFVKLNEFIAFIPSLQRIFSGFIFFGKQLI</sequence>
<name>X1KWA2_9ZZZZ</name>
<comment type="caution">
    <text evidence="1">The sequence shown here is derived from an EMBL/GenBank/DDBJ whole genome shotgun (WGS) entry which is preliminary data.</text>
</comment>
<gene>
    <name evidence="1" type="ORF">S06H3_06717</name>
</gene>
<dbReference type="EMBL" id="BARV01002640">
    <property type="protein sequence ID" value="GAH94444.1"/>
    <property type="molecule type" value="Genomic_DNA"/>
</dbReference>
<evidence type="ECO:0008006" key="2">
    <source>
        <dbReference type="Google" id="ProtNLM"/>
    </source>
</evidence>
<accession>X1KWA2</accession>